<evidence type="ECO:0000313" key="5">
    <source>
        <dbReference type="EMBL" id="KAK7203961.1"/>
    </source>
</evidence>
<comment type="caution">
    <text evidence="5">The sequence shown here is derived from an EMBL/GenBank/DDBJ whole genome shotgun (WGS) entry which is preliminary data.</text>
</comment>
<keyword evidence="6" id="KW-1185">Reference proteome</keyword>
<sequence length="242" mass="27788">MLSLSRIIRQHGVIGNLLAKPSLARCRTSFREPSRPWLTLALPFSSCPPIIGILKERRRKCKAEYRDIVDLHNELWTEVIATDELIGLVTEKYMWEVSHPSWASQRARTTVSKTMNATDTIPVASAKTVPVIRKKFKFRYYEDAYVFMTRLGVYASRLRHHPRINSFYNSVTVQLSSYNEASGNRFVSVGDILMALASEDIATGIELSYYLRPEETDENLTQDLDYEQYGLSRKVEISIRST</sequence>
<organism evidence="5 6">
    <name type="scientific">Myxozyma melibiosi</name>
    <dbReference type="NCBI Taxonomy" id="54550"/>
    <lineage>
        <taxon>Eukaryota</taxon>
        <taxon>Fungi</taxon>
        <taxon>Dikarya</taxon>
        <taxon>Ascomycota</taxon>
        <taxon>Saccharomycotina</taxon>
        <taxon>Lipomycetes</taxon>
        <taxon>Lipomycetales</taxon>
        <taxon>Lipomycetaceae</taxon>
        <taxon>Myxozyma</taxon>
    </lineage>
</organism>
<dbReference type="EC" id="4.2.1.96" evidence="3"/>
<dbReference type="GeneID" id="90038804"/>
<comment type="catalytic activity">
    <reaction evidence="1">
        <text>(4aS,6R)-4a-hydroxy-L-erythro-5,6,7,8-tetrahydrobiopterin = (6R)-L-erythro-6,7-dihydrobiopterin + H2O</text>
        <dbReference type="Rhea" id="RHEA:11920"/>
        <dbReference type="ChEBI" id="CHEBI:15377"/>
        <dbReference type="ChEBI" id="CHEBI:15642"/>
        <dbReference type="ChEBI" id="CHEBI:43120"/>
        <dbReference type="EC" id="4.2.1.96"/>
    </reaction>
</comment>
<dbReference type="InterPro" id="IPR036428">
    <property type="entry name" value="PCD_sf"/>
</dbReference>
<dbReference type="Proteomes" id="UP001498771">
    <property type="component" value="Unassembled WGS sequence"/>
</dbReference>
<evidence type="ECO:0000256" key="1">
    <source>
        <dbReference type="ARBA" id="ARBA00001554"/>
    </source>
</evidence>
<dbReference type="RefSeq" id="XP_064766994.1">
    <property type="nucleotide sequence ID" value="XM_064913292.1"/>
</dbReference>
<gene>
    <name evidence="5" type="ORF">BZA70DRAFT_282508</name>
</gene>
<evidence type="ECO:0000256" key="3">
    <source>
        <dbReference type="ARBA" id="ARBA00013252"/>
    </source>
</evidence>
<protein>
    <recommendedName>
        <fullName evidence="3">4a-hydroxytetrahydrobiopterin dehydratase</fullName>
        <ecNumber evidence="3">4.2.1.96</ecNumber>
    </recommendedName>
</protein>
<proteinExistence type="inferred from homology"/>
<keyword evidence="4" id="KW-0456">Lyase</keyword>
<evidence type="ECO:0000256" key="2">
    <source>
        <dbReference type="ARBA" id="ARBA00006472"/>
    </source>
</evidence>
<dbReference type="EMBL" id="JBBJBU010000010">
    <property type="protein sequence ID" value="KAK7203961.1"/>
    <property type="molecule type" value="Genomic_DNA"/>
</dbReference>
<dbReference type="SUPFAM" id="SSF55248">
    <property type="entry name" value="PCD-like"/>
    <property type="match status" value="1"/>
</dbReference>
<dbReference type="InterPro" id="IPR001533">
    <property type="entry name" value="Pterin_deHydtase"/>
</dbReference>
<evidence type="ECO:0000313" key="6">
    <source>
        <dbReference type="Proteomes" id="UP001498771"/>
    </source>
</evidence>
<dbReference type="Gene3D" id="3.30.1360.20">
    <property type="entry name" value="Transcriptional coactivator/pterin dehydratase"/>
    <property type="match status" value="1"/>
</dbReference>
<name>A0ABR1F285_9ASCO</name>
<accession>A0ABR1F285</accession>
<comment type="similarity">
    <text evidence="2">Belongs to the pterin-4-alpha-carbinolamine dehydratase family.</text>
</comment>
<dbReference type="Pfam" id="PF01329">
    <property type="entry name" value="Pterin_4a"/>
    <property type="match status" value="1"/>
</dbReference>
<reference evidence="5 6" key="1">
    <citation type="submission" date="2024-03" db="EMBL/GenBank/DDBJ databases">
        <title>Genome-scale model development and genomic sequencing of the oleaginous clade Lipomyces.</title>
        <authorList>
            <consortium name="Lawrence Berkeley National Laboratory"/>
            <person name="Czajka J.J."/>
            <person name="Han Y."/>
            <person name="Kim J."/>
            <person name="Mondo S.J."/>
            <person name="Hofstad B.A."/>
            <person name="Robles A."/>
            <person name="Haridas S."/>
            <person name="Riley R."/>
            <person name="LaButti K."/>
            <person name="Pangilinan J."/>
            <person name="Andreopoulos W."/>
            <person name="Lipzen A."/>
            <person name="Yan J."/>
            <person name="Wang M."/>
            <person name="Ng V."/>
            <person name="Grigoriev I.V."/>
            <person name="Spatafora J.W."/>
            <person name="Magnuson J.K."/>
            <person name="Baker S.E."/>
            <person name="Pomraning K.R."/>
        </authorList>
    </citation>
    <scope>NUCLEOTIDE SEQUENCE [LARGE SCALE GENOMIC DNA]</scope>
    <source>
        <strain evidence="5 6">Phaff 52-87</strain>
    </source>
</reference>
<evidence type="ECO:0000256" key="4">
    <source>
        <dbReference type="ARBA" id="ARBA00023239"/>
    </source>
</evidence>